<feature type="compositionally biased region" description="Low complexity" evidence="1">
    <location>
        <begin position="158"/>
        <end position="176"/>
    </location>
</feature>
<evidence type="ECO:0000313" key="4">
    <source>
        <dbReference type="Proteomes" id="UP001259572"/>
    </source>
</evidence>
<keyword evidence="4" id="KW-1185">Reference proteome</keyword>
<feature type="region of interest" description="Disordered" evidence="1">
    <location>
        <begin position="151"/>
        <end position="176"/>
    </location>
</feature>
<organism evidence="3 4">
    <name type="scientific">Sphingosinicella rhizophila</name>
    <dbReference type="NCBI Taxonomy" id="3050082"/>
    <lineage>
        <taxon>Bacteria</taxon>
        <taxon>Pseudomonadati</taxon>
        <taxon>Pseudomonadota</taxon>
        <taxon>Alphaproteobacteria</taxon>
        <taxon>Sphingomonadales</taxon>
        <taxon>Sphingosinicellaceae</taxon>
        <taxon>Sphingosinicella</taxon>
    </lineage>
</organism>
<comment type="caution">
    <text evidence="3">The sequence shown here is derived from an EMBL/GenBank/DDBJ whole genome shotgun (WGS) entry which is preliminary data.</text>
</comment>
<dbReference type="RefSeq" id="WP_315728384.1">
    <property type="nucleotide sequence ID" value="NZ_JAVUPU010000013.1"/>
</dbReference>
<evidence type="ECO:0000256" key="2">
    <source>
        <dbReference type="SAM" id="Phobius"/>
    </source>
</evidence>
<feature type="transmembrane region" description="Helical" evidence="2">
    <location>
        <begin position="111"/>
        <end position="130"/>
    </location>
</feature>
<sequence length="176" mass="19036">MMVAEMVTMVDMLFHRDHPNATSVDDGNLICLRPSSVMGAIWRGTGGRCPRCGCTRLFKRFLKPVSRCVACGEDWNARSSDDFPPYIVILVLGHIIAPGMIGLETMVHPPLWVHLVIWLPLVAILGAAFIQPAKGGVMALQWWLADGSDQASEAAHNPEGASASTPEPSSSELRGC</sequence>
<protein>
    <submittedName>
        <fullName evidence="3">DUF983 domain-containing protein</fullName>
    </submittedName>
</protein>
<reference evidence="3 4" key="1">
    <citation type="submission" date="2023-05" db="EMBL/GenBank/DDBJ databases">
        <authorList>
            <person name="Guo Y."/>
        </authorList>
    </citation>
    <scope>NUCLEOTIDE SEQUENCE [LARGE SCALE GENOMIC DNA]</scope>
    <source>
        <strain evidence="3 4">GR2756</strain>
    </source>
</reference>
<proteinExistence type="predicted"/>
<dbReference type="Proteomes" id="UP001259572">
    <property type="component" value="Unassembled WGS sequence"/>
</dbReference>
<evidence type="ECO:0000313" key="3">
    <source>
        <dbReference type="EMBL" id="MDT9600853.1"/>
    </source>
</evidence>
<accession>A0ABU3QCY6</accession>
<gene>
    <name evidence="3" type="ORF">RQX22_17985</name>
</gene>
<keyword evidence="2" id="KW-0472">Membrane</keyword>
<dbReference type="InterPro" id="IPR009325">
    <property type="entry name" value="DUF983"/>
</dbReference>
<dbReference type="Pfam" id="PF06170">
    <property type="entry name" value="DUF983"/>
    <property type="match status" value="1"/>
</dbReference>
<dbReference type="EMBL" id="JAVUPU010000013">
    <property type="protein sequence ID" value="MDT9600853.1"/>
    <property type="molecule type" value="Genomic_DNA"/>
</dbReference>
<keyword evidence="2" id="KW-0812">Transmembrane</keyword>
<evidence type="ECO:0000256" key="1">
    <source>
        <dbReference type="SAM" id="MobiDB-lite"/>
    </source>
</evidence>
<feature type="transmembrane region" description="Helical" evidence="2">
    <location>
        <begin position="86"/>
        <end position="105"/>
    </location>
</feature>
<name>A0ABU3QCY6_9SPHN</name>
<keyword evidence="2" id="KW-1133">Transmembrane helix</keyword>